<dbReference type="InterPro" id="IPR015943">
    <property type="entry name" value="WD40/YVTN_repeat-like_dom_sf"/>
</dbReference>
<evidence type="ECO:0000313" key="1">
    <source>
        <dbReference type="EMBL" id="CAH2059039.1"/>
    </source>
</evidence>
<organism evidence="1 2">
    <name type="scientific">Iphiclides podalirius</name>
    <name type="common">scarce swallowtail</name>
    <dbReference type="NCBI Taxonomy" id="110791"/>
    <lineage>
        <taxon>Eukaryota</taxon>
        <taxon>Metazoa</taxon>
        <taxon>Ecdysozoa</taxon>
        <taxon>Arthropoda</taxon>
        <taxon>Hexapoda</taxon>
        <taxon>Insecta</taxon>
        <taxon>Pterygota</taxon>
        <taxon>Neoptera</taxon>
        <taxon>Endopterygota</taxon>
        <taxon>Lepidoptera</taxon>
        <taxon>Glossata</taxon>
        <taxon>Ditrysia</taxon>
        <taxon>Papilionoidea</taxon>
        <taxon>Papilionidae</taxon>
        <taxon>Papilioninae</taxon>
        <taxon>Iphiclides</taxon>
    </lineage>
</organism>
<name>A0ABN8INE0_9NEOP</name>
<keyword evidence="2" id="KW-1185">Reference proteome</keyword>
<gene>
    <name evidence="1" type="ORF">IPOD504_LOCUS10689</name>
</gene>
<feature type="non-terminal residue" evidence="1">
    <location>
        <position position="293"/>
    </location>
</feature>
<dbReference type="EMBL" id="OW152838">
    <property type="protein sequence ID" value="CAH2059039.1"/>
    <property type="molecule type" value="Genomic_DNA"/>
</dbReference>
<proteinExistence type="predicted"/>
<evidence type="ECO:0008006" key="3">
    <source>
        <dbReference type="Google" id="ProtNLM"/>
    </source>
</evidence>
<dbReference type="Gene3D" id="2.130.10.10">
    <property type="entry name" value="YVTN repeat-like/Quinoprotein amine dehydrogenase"/>
    <property type="match status" value="1"/>
</dbReference>
<sequence length="293" mass="34745">MLLIILLYTPAFATDSYDAHNTVTCDGIFFQDVYYDREVLVKNLGRPYNLVLHKYSGYLFFSHTIRDGDQVDFGIMSCHVDSKECKPITGVPGGYAIGYDKENDELYFGGHDGIYKYNFRTTKAEFFEEDGKSIWAIFIRRNFYYIEYPSQRLYVYKHDKFVTVYEDIGIEVFNFFITKNLEIYFSNKTALYKVDRTSEFPIMLDDETVVRQIVEDTYGDVYFCNNDGIHMEDKPYKRLKRIALIEQCFGMTFDEQQRLLYSDTDNIYRLNPSQDAQYCYDKLIYSKRKRNQS</sequence>
<dbReference type="Proteomes" id="UP000837857">
    <property type="component" value="Chromosome 26"/>
</dbReference>
<accession>A0ABN8INE0</accession>
<dbReference type="SUPFAM" id="SSF63829">
    <property type="entry name" value="Calcium-dependent phosphotriesterase"/>
    <property type="match status" value="1"/>
</dbReference>
<protein>
    <recommendedName>
        <fullName evidence="3">Ommochrome-binding protein-like</fullName>
    </recommendedName>
</protein>
<reference evidence="1" key="1">
    <citation type="submission" date="2022-03" db="EMBL/GenBank/DDBJ databases">
        <authorList>
            <person name="Martin H S."/>
        </authorList>
    </citation>
    <scope>NUCLEOTIDE SEQUENCE</scope>
</reference>
<evidence type="ECO:0000313" key="2">
    <source>
        <dbReference type="Proteomes" id="UP000837857"/>
    </source>
</evidence>